<reference evidence="2" key="1">
    <citation type="submission" date="2017-01" db="EMBL/GenBank/DDBJ databases">
        <authorList>
            <person name="Varghese N."/>
            <person name="Submissions S."/>
        </authorList>
    </citation>
    <scope>NUCLEOTIDE SEQUENCE [LARGE SCALE GENOMIC DNA]</scope>
    <source>
        <strain evidence="2">DSM 17126</strain>
    </source>
</reference>
<dbReference type="EMBL" id="FTNY01000007">
    <property type="protein sequence ID" value="SIS49677.1"/>
    <property type="molecule type" value="Genomic_DNA"/>
</dbReference>
<gene>
    <name evidence="1" type="ORF">SAMN05421639_1072</name>
</gene>
<protein>
    <submittedName>
        <fullName evidence="1">Uncharacterized protein</fullName>
    </submittedName>
</protein>
<accession>A0A1N7JK24</accession>
<proteinExistence type="predicted"/>
<dbReference type="OrthoDB" id="1266514at2"/>
<sequence>MSGTLTVKNVNGKTKFQPSIQVITGGIIGVSKISGERILNEIQNSFYNHNDVKAIFQLEDNRLKMKAIPQATLENAIRNHNTDIRSLAYAYYLAINSSTSHYVDMTFTYETLNNRSITALPSFHLSPNSKGLEIDKQAGGGVNTSYLGGTLTVVVMDSKADIGDFTYAPNGVQYPRHSTPAELLAHELLGHGYGRIIGSSTYRHEDAIRMSNLYWRARGYHNFYRNASSHGTGFLLTKASANQIPTHFQK</sequence>
<keyword evidence="2" id="KW-1185">Reference proteome</keyword>
<evidence type="ECO:0000313" key="1">
    <source>
        <dbReference type="EMBL" id="SIS49677.1"/>
    </source>
</evidence>
<dbReference type="AlphaFoldDB" id="A0A1N7JK24"/>
<dbReference type="Proteomes" id="UP000186373">
    <property type="component" value="Unassembled WGS sequence"/>
</dbReference>
<organism evidence="1 2">
    <name type="scientific">Chryseobacterium shigense</name>
    <dbReference type="NCBI Taxonomy" id="297244"/>
    <lineage>
        <taxon>Bacteria</taxon>
        <taxon>Pseudomonadati</taxon>
        <taxon>Bacteroidota</taxon>
        <taxon>Flavobacteriia</taxon>
        <taxon>Flavobacteriales</taxon>
        <taxon>Weeksellaceae</taxon>
        <taxon>Chryseobacterium group</taxon>
        <taxon>Chryseobacterium</taxon>
    </lineage>
</organism>
<evidence type="ECO:0000313" key="2">
    <source>
        <dbReference type="Proteomes" id="UP000186373"/>
    </source>
</evidence>
<dbReference type="RefSeq" id="WP_123912040.1">
    <property type="nucleotide sequence ID" value="NZ_FTNY01000007.1"/>
</dbReference>
<name>A0A1N7JK24_9FLAO</name>